<protein>
    <submittedName>
        <fullName evidence="1">Uncharacterized protein</fullName>
    </submittedName>
</protein>
<organism evidence="1 2">
    <name type="scientific">Paspalum notatum var. saurae</name>
    <dbReference type="NCBI Taxonomy" id="547442"/>
    <lineage>
        <taxon>Eukaryota</taxon>
        <taxon>Viridiplantae</taxon>
        <taxon>Streptophyta</taxon>
        <taxon>Embryophyta</taxon>
        <taxon>Tracheophyta</taxon>
        <taxon>Spermatophyta</taxon>
        <taxon>Magnoliopsida</taxon>
        <taxon>Liliopsida</taxon>
        <taxon>Poales</taxon>
        <taxon>Poaceae</taxon>
        <taxon>PACMAD clade</taxon>
        <taxon>Panicoideae</taxon>
        <taxon>Andropogonodae</taxon>
        <taxon>Paspaleae</taxon>
        <taxon>Paspalinae</taxon>
        <taxon>Paspalum</taxon>
    </lineage>
</organism>
<keyword evidence="2" id="KW-1185">Reference proteome</keyword>
<evidence type="ECO:0000313" key="2">
    <source>
        <dbReference type="Proteomes" id="UP001341281"/>
    </source>
</evidence>
<reference evidence="1 2" key="1">
    <citation type="submission" date="2024-02" db="EMBL/GenBank/DDBJ databases">
        <title>High-quality chromosome-scale genome assembly of Pensacola bahiagrass (Paspalum notatum Flugge var. saurae).</title>
        <authorList>
            <person name="Vega J.M."/>
            <person name="Podio M."/>
            <person name="Orjuela J."/>
            <person name="Siena L.A."/>
            <person name="Pessino S.C."/>
            <person name="Combes M.C."/>
            <person name="Mariac C."/>
            <person name="Albertini E."/>
            <person name="Pupilli F."/>
            <person name="Ortiz J.P.A."/>
            <person name="Leblanc O."/>
        </authorList>
    </citation>
    <scope>NUCLEOTIDE SEQUENCE [LARGE SCALE GENOMIC DNA]</scope>
    <source>
        <strain evidence="1">R1</strain>
        <tissue evidence="1">Leaf</tissue>
    </source>
</reference>
<accession>A0AAQ3X6P7</accession>
<dbReference type="AlphaFoldDB" id="A0AAQ3X6P7"/>
<dbReference type="EMBL" id="CP144751">
    <property type="protein sequence ID" value="WVZ87246.1"/>
    <property type="molecule type" value="Genomic_DNA"/>
</dbReference>
<proteinExistence type="predicted"/>
<dbReference type="Proteomes" id="UP001341281">
    <property type="component" value="Chromosome 07"/>
</dbReference>
<sequence length="118" mass="12791">MDLSSLEEPFTEEEVLSAIKELPVDRALGPDGFTGAFYKANWSFIKADVLAALNDFHAGYGRGFDKLNNGLIVLLPKKQMAAEPGDFRAIATIHSFGKLVTKSPRAEASFGHAPPGRQ</sequence>
<name>A0AAQ3X6P7_PASNO</name>
<evidence type="ECO:0000313" key="1">
    <source>
        <dbReference type="EMBL" id="WVZ87246.1"/>
    </source>
</evidence>
<gene>
    <name evidence="1" type="ORF">U9M48_033916</name>
</gene>